<dbReference type="AlphaFoldDB" id="A0A428YU36"/>
<dbReference type="PANTHER" id="PTHR44068">
    <property type="entry name" value="ZGC:194242"/>
    <property type="match status" value="1"/>
</dbReference>
<evidence type="ECO:0000259" key="2">
    <source>
        <dbReference type="Pfam" id="PF08241"/>
    </source>
</evidence>
<organism evidence="3 4">
    <name type="scientific">Kibdelosporangium aridum</name>
    <dbReference type="NCBI Taxonomy" id="2030"/>
    <lineage>
        <taxon>Bacteria</taxon>
        <taxon>Bacillati</taxon>
        <taxon>Actinomycetota</taxon>
        <taxon>Actinomycetes</taxon>
        <taxon>Pseudonocardiales</taxon>
        <taxon>Pseudonocardiaceae</taxon>
        <taxon>Kibdelosporangium</taxon>
    </lineage>
</organism>
<evidence type="ECO:0000313" key="3">
    <source>
        <dbReference type="EMBL" id="RSM73034.1"/>
    </source>
</evidence>
<name>A0A428YU36_KIBAR</name>
<dbReference type="InterPro" id="IPR013216">
    <property type="entry name" value="Methyltransf_11"/>
</dbReference>
<evidence type="ECO:0000256" key="1">
    <source>
        <dbReference type="ARBA" id="ARBA00022679"/>
    </source>
</evidence>
<feature type="domain" description="Methyltransferase type 11" evidence="2">
    <location>
        <begin position="51"/>
        <end position="137"/>
    </location>
</feature>
<accession>A0A428YU36</accession>
<dbReference type="SUPFAM" id="SSF53335">
    <property type="entry name" value="S-adenosyl-L-methionine-dependent methyltransferases"/>
    <property type="match status" value="1"/>
</dbReference>
<evidence type="ECO:0000313" key="4">
    <source>
        <dbReference type="Proteomes" id="UP000287547"/>
    </source>
</evidence>
<dbReference type="Gene3D" id="3.40.50.150">
    <property type="entry name" value="Vaccinia Virus protein VP39"/>
    <property type="match status" value="1"/>
</dbReference>
<dbReference type="InterPro" id="IPR050447">
    <property type="entry name" value="Erg6_SMT_methyltransf"/>
</dbReference>
<comment type="caution">
    <text evidence="3">The sequence shown here is derived from an EMBL/GenBank/DDBJ whole genome shotgun (WGS) entry which is preliminary data.</text>
</comment>
<dbReference type="OrthoDB" id="9795634at2"/>
<dbReference type="Pfam" id="PF08241">
    <property type="entry name" value="Methyltransf_11"/>
    <property type="match status" value="1"/>
</dbReference>
<gene>
    <name evidence="3" type="ORF">DMH04_41855</name>
</gene>
<dbReference type="PANTHER" id="PTHR44068:SF11">
    <property type="entry name" value="GERANYL DIPHOSPHATE 2-C-METHYLTRANSFERASE"/>
    <property type="match status" value="1"/>
</dbReference>
<sequence length="265" mass="28398">MTRVVNTRDMTSIDAERIWASGNLRALATHHTAAHDRLVQSTGIRPGDSVLDVGAGTGTTSLAAARSGGAVTAVDIVADFLATVRERATAEDLDITTMVADAQDLPFQDGEFDVVLSTFAVMFAADATKAAAELVRVSAGRIGVASWTADGFVGHCMATLARYQTGTIGLEPLRWGDEAFVRDLLPNPRFTKYTVMTHHESPDKAVAFLRATLGPVRATFEALDDKRRNTLTEELKEVMARFNTTRDGSVAVPAEYLEAVVGKGD</sequence>
<reference evidence="3 4" key="1">
    <citation type="submission" date="2018-05" db="EMBL/GenBank/DDBJ databases">
        <title>Evolution of GPA BGCs.</title>
        <authorList>
            <person name="Waglechner N."/>
            <person name="Wright G.D."/>
        </authorList>
    </citation>
    <scope>NUCLEOTIDE SEQUENCE [LARGE SCALE GENOMIC DNA]</scope>
    <source>
        <strain evidence="3 4">A82846</strain>
    </source>
</reference>
<dbReference type="GO" id="GO:0032259">
    <property type="term" value="P:methylation"/>
    <property type="evidence" value="ECO:0007669"/>
    <property type="project" value="UniProtKB-KW"/>
</dbReference>
<dbReference type="GO" id="GO:0008757">
    <property type="term" value="F:S-adenosylmethionine-dependent methyltransferase activity"/>
    <property type="evidence" value="ECO:0007669"/>
    <property type="project" value="InterPro"/>
</dbReference>
<proteinExistence type="predicted"/>
<dbReference type="InterPro" id="IPR029063">
    <property type="entry name" value="SAM-dependent_MTases_sf"/>
</dbReference>
<dbReference type="CDD" id="cd02440">
    <property type="entry name" value="AdoMet_MTases"/>
    <property type="match status" value="1"/>
</dbReference>
<keyword evidence="1 3" id="KW-0808">Transferase</keyword>
<dbReference type="EMBL" id="QHKI01000057">
    <property type="protein sequence ID" value="RSM73034.1"/>
    <property type="molecule type" value="Genomic_DNA"/>
</dbReference>
<keyword evidence="3" id="KW-0489">Methyltransferase</keyword>
<protein>
    <submittedName>
        <fullName evidence="3">Class I SAM-dependent methyltransferase</fullName>
    </submittedName>
</protein>
<dbReference type="Proteomes" id="UP000287547">
    <property type="component" value="Unassembled WGS sequence"/>
</dbReference>